<dbReference type="AlphaFoldDB" id="A0A6L5Y272"/>
<proteinExistence type="predicted"/>
<protein>
    <submittedName>
        <fullName evidence="1">Uncharacterized protein</fullName>
    </submittedName>
</protein>
<dbReference type="EMBL" id="VUMT01000033">
    <property type="protein sequence ID" value="MSS64851.1"/>
    <property type="molecule type" value="Genomic_DNA"/>
</dbReference>
<dbReference type="Proteomes" id="UP000482209">
    <property type="component" value="Unassembled WGS sequence"/>
</dbReference>
<gene>
    <name evidence="1" type="ORF">FYJ58_13400</name>
</gene>
<comment type="caution">
    <text evidence="1">The sequence shown here is derived from an EMBL/GenBank/DDBJ whole genome shotgun (WGS) entry which is preliminary data.</text>
</comment>
<dbReference type="RefSeq" id="WP_154520238.1">
    <property type="nucleotide sequence ID" value="NZ_VUMT01000033.1"/>
</dbReference>
<evidence type="ECO:0000313" key="2">
    <source>
        <dbReference type="Proteomes" id="UP000482209"/>
    </source>
</evidence>
<keyword evidence="2" id="KW-1185">Reference proteome</keyword>
<name>A0A6L5Y272_9FIRM</name>
<accession>A0A6L5Y272</accession>
<evidence type="ECO:0000313" key="1">
    <source>
        <dbReference type="EMBL" id="MSS64851.1"/>
    </source>
</evidence>
<organism evidence="1 2">
    <name type="scientific">Velocimicrobium porci</name>
    <dbReference type="NCBI Taxonomy" id="2606634"/>
    <lineage>
        <taxon>Bacteria</taxon>
        <taxon>Bacillati</taxon>
        <taxon>Bacillota</taxon>
        <taxon>Clostridia</taxon>
        <taxon>Lachnospirales</taxon>
        <taxon>Lachnospiraceae</taxon>
        <taxon>Velocimicrobium</taxon>
    </lineage>
</organism>
<reference evidence="1 2" key="1">
    <citation type="submission" date="2019-08" db="EMBL/GenBank/DDBJ databases">
        <title>In-depth cultivation of the pig gut microbiome towards novel bacterial diversity and tailored functional studies.</title>
        <authorList>
            <person name="Wylensek D."/>
            <person name="Hitch T.C.A."/>
            <person name="Clavel T."/>
        </authorList>
    </citation>
    <scope>NUCLEOTIDE SEQUENCE [LARGE SCALE GENOMIC DNA]</scope>
    <source>
        <strain evidence="1 2">WCA-693-APC-MOT-I</strain>
    </source>
</reference>
<sequence length="134" mass="15477">MVQLDWGTGIGLHFHDEAEYYETLGYLAKNPALVDVYTHDNDRSGAWAGQGKLQSRVNKSRLPDGLRRSFVLSGDDRLSVTDYVRNLVYNHAFTQYYDPTGNFYTFYRFPDSVTAVRATVPRENLDDFDRGYNY</sequence>